<dbReference type="InterPro" id="IPR013520">
    <property type="entry name" value="Ribonucl_H"/>
</dbReference>
<dbReference type="SUPFAM" id="SSF53098">
    <property type="entry name" value="Ribonuclease H-like"/>
    <property type="match status" value="1"/>
</dbReference>
<evidence type="ECO:0000259" key="1">
    <source>
        <dbReference type="SMART" id="SM00479"/>
    </source>
</evidence>
<name>A0ABV0C157_9SPHI</name>
<keyword evidence="2" id="KW-0328">Glycosyltransferase</keyword>
<feature type="domain" description="Exonuclease" evidence="1">
    <location>
        <begin position="6"/>
        <end position="174"/>
    </location>
</feature>
<dbReference type="SMART" id="SM00479">
    <property type="entry name" value="EXOIII"/>
    <property type="match status" value="1"/>
</dbReference>
<evidence type="ECO:0000313" key="3">
    <source>
        <dbReference type="Proteomes" id="UP001409291"/>
    </source>
</evidence>
<dbReference type="Proteomes" id="UP001409291">
    <property type="component" value="Unassembled WGS sequence"/>
</dbReference>
<organism evidence="2 3">
    <name type="scientific">Sphingobacterium kitahiroshimense</name>
    <dbReference type="NCBI Taxonomy" id="470446"/>
    <lineage>
        <taxon>Bacteria</taxon>
        <taxon>Pseudomonadati</taxon>
        <taxon>Bacteroidota</taxon>
        <taxon>Sphingobacteriia</taxon>
        <taxon>Sphingobacteriales</taxon>
        <taxon>Sphingobacteriaceae</taxon>
        <taxon>Sphingobacterium</taxon>
    </lineage>
</organism>
<keyword evidence="2" id="KW-0540">Nuclease</keyword>
<gene>
    <name evidence="2" type="ORF">ABE541_26120</name>
</gene>
<dbReference type="GO" id="GO:0004527">
    <property type="term" value="F:exonuclease activity"/>
    <property type="evidence" value="ECO:0007669"/>
    <property type="project" value="UniProtKB-KW"/>
</dbReference>
<evidence type="ECO:0000313" key="2">
    <source>
        <dbReference type="EMBL" id="MEN5380766.1"/>
    </source>
</evidence>
<dbReference type="PANTHER" id="PTHR30231:SF42">
    <property type="entry name" value="EXONUCLEASE"/>
    <property type="match status" value="1"/>
</dbReference>
<dbReference type="Pfam" id="PF00929">
    <property type="entry name" value="RNase_T"/>
    <property type="match status" value="1"/>
</dbReference>
<dbReference type="PANTHER" id="PTHR30231">
    <property type="entry name" value="DNA POLYMERASE III SUBUNIT EPSILON"/>
    <property type="match status" value="1"/>
</dbReference>
<comment type="caution">
    <text evidence="2">The sequence shown here is derived from an EMBL/GenBank/DDBJ whole genome shotgun (WGS) entry which is preliminary data.</text>
</comment>
<dbReference type="CDD" id="cd06130">
    <property type="entry name" value="DNA_pol_III_epsilon_like"/>
    <property type="match status" value="1"/>
</dbReference>
<sequence>MTSDLTFTAIDFETATGHQNSACAVGIVTVESGIITNEFYSLIQPPRNEYMWQTTRVHGIKPRDTQHSPTFKELFPSIQSLLTNKLMIAHNELFDRNVLRKTMVHYGLSYEELQLAEMWECTYKIYRNKGFKPARLNACCEVLGINLNHHEALSDAKACAELYLRHPFVATLVEEGN</sequence>
<dbReference type="InterPro" id="IPR036397">
    <property type="entry name" value="RNaseH_sf"/>
</dbReference>
<keyword evidence="2" id="KW-0269">Exonuclease</keyword>
<proteinExistence type="predicted"/>
<dbReference type="EMBL" id="JBDJNQ010000027">
    <property type="protein sequence ID" value="MEN5380766.1"/>
    <property type="molecule type" value="Genomic_DNA"/>
</dbReference>
<dbReference type="EC" id="3.1.-.-" evidence="2"/>
<reference evidence="2 3" key="1">
    <citation type="submission" date="2024-04" db="EMBL/GenBank/DDBJ databases">
        <title>WGS of bacteria from Torrens River.</title>
        <authorList>
            <person name="Wyrsch E.R."/>
            <person name="Drigo B."/>
        </authorList>
    </citation>
    <scope>NUCLEOTIDE SEQUENCE [LARGE SCALE GENOMIC DNA]</scope>
    <source>
        <strain evidence="2 3">TWI391</strain>
    </source>
</reference>
<dbReference type="Gene3D" id="3.30.420.10">
    <property type="entry name" value="Ribonuclease H-like superfamily/Ribonuclease H"/>
    <property type="match status" value="1"/>
</dbReference>
<keyword evidence="2" id="KW-0378">Hydrolase</keyword>
<accession>A0ABV0C157</accession>
<keyword evidence="3" id="KW-1185">Reference proteome</keyword>
<dbReference type="RefSeq" id="WP_021188625.1">
    <property type="nucleotide sequence ID" value="NZ_JBDJLH010000010.1"/>
</dbReference>
<dbReference type="InterPro" id="IPR012337">
    <property type="entry name" value="RNaseH-like_sf"/>
</dbReference>
<keyword evidence="2" id="KW-0808">Transferase</keyword>
<dbReference type="GO" id="GO:0016757">
    <property type="term" value="F:glycosyltransferase activity"/>
    <property type="evidence" value="ECO:0007669"/>
    <property type="project" value="UniProtKB-KW"/>
</dbReference>
<protein>
    <submittedName>
        <fullName evidence="2">3'-5' exonuclease</fullName>
        <ecNumber evidence="2">3.1.-.-</ecNumber>
    </submittedName>
</protein>